<comment type="caution">
    <text evidence="1">The sequence shown here is derived from an EMBL/GenBank/DDBJ whole genome shotgun (WGS) entry which is preliminary data.</text>
</comment>
<organism evidence="1 2">
    <name type="scientific">Pseudomonas fluorescens</name>
    <dbReference type="NCBI Taxonomy" id="294"/>
    <lineage>
        <taxon>Bacteria</taxon>
        <taxon>Pseudomonadati</taxon>
        <taxon>Pseudomonadota</taxon>
        <taxon>Gammaproteobacteria</taxon>
        <taxon>Pseudomonadales</taxon>
        <taxon>Pseudomonadaceae</taxon>
        <taxon>Pseudomonas</taxon>
    </lineage>
</organism>
<proteinExistence type="predicted"/>
<name>A0A120G5R3_PSEFL</name>
<evidence type="ECO:0000313" key="1">
    <source>
        <dbReference type="EMBL" id="KWV84508.1"/>
    </source>
</evidence>
<dbReference type="EMBL" id="LCYA01000160">
    <property type="protein sequence ID" value="KWV84508.1"/>
    <property type="molecule type" value="Genomic_DNA"/>
</dbReference>
<sequence>MAIQQLAKWFHPTLFADLDPQAAFRELHERFLPVPYEPGYFVSLGEPEIKP</sequence>
<dbReference type="AlphaFoldDB" id="A0A120G5R3"/>
<accession>A0A120G5R3</accession>
<dbReference type="PATRIC" id="fig|294.194.peg.6480"/>
<reference evidence="1 2" key="1">
    <citation type="submission" date="2015-05" db="EMBL/GenBank/DDBJ databases">
        <title>A genomic and transcriptomic approach to investigate the blue pigment phenotype in Pseudomonas fluorescens.</title>
        <authorList>
            <person name="Andreani N.A."/>
            <person name="Cardazzo B."/>
        </authorList>
    </citation>
    <scope>NUCLEOTIDE SEQUENCE [LARGE SCALE GENOMIC DNA]</scope>
    <source>
        <strain evidence="1 2">Ps_22</strain>
    </source>
</reference>
<dbReference type="Proteomes" id="UP000061348">
    <property type="component" value="Unassembled WGS sequence"/>
</dbReference>
<dbReference type="Gene3D" id="3.40.50.1980">
    <property type="entry name" value="Nitrogenase molybdenum iron protein domain"/>
    <property type="match status" value="1"/>
</dbReference>
<evidence type="ECO:0000313" key="2">
    <source>
        <dbReference type="Proteomes" id="UP000061348"/>
    </source>
</evidence>
<gene>
    <name evidence="1" type="ORF">PFLmoz3_05864</name>
</gene>
<protein>
    <submittedName>
        <fullName evidence="1">Uncharacterized protein</fullName>
    </submittedName>
</protein>